<dbReference type="InterPro" id="IPR022346">
    <property type="entry name" value="T2SS_GspH"/>
</dbReference>
<evidence type="ECO:0000259" key="12">
    <source>
        <dbReference type="Pfam" id="PF12019"/>
    </source>
</evidence>
<evidence type="ECO:0000256" key="2">
    <source>
        <dbReference type="ARBA" id="ARBA00021549"/>
    </source>
</evidence>
<feature type="transmembrane region" description="Helical" evidence="11">
    <location>
        <begin position="12"/>
        <end position="34"/>
    </location>
</feature>
<sequence length="175" mass="19594">MMNLPRHNCGFNFVELMTTITITSLLSVIAFPSFNAIQQQWRVDSNISTIQHAMQFARNMAISYGTRVTVCPLEQGKCGNNWQGGFSIFSDNGVTNELDSKDKILKEINAFHANDIVQYNRKAVRFQPDGLASGTNGTLTYCPEKFNSPYSKAVIINQAGRVRFSTKKDIKCAEK</sequence>
<dbReference type="Gene3D" id="3.55.40.10">
    <property type="entry name" value="minor pseudopilin epsh domain"/>
    <property type="match status" value="1"/>
</dbReference>
<dbReference type="InterPro" id="IPR045584">
    <property type="entry name" value="Pilin-like"/>
</dbReference>
<keyword evidence="3" id="KW-1003">Cell membrane</keyword>
<accession>A0ABT3IBK8</accession>
<dbReference type="Proteomes" id="UP001163714">
    <property type="component" value="Unassembled WGS sequence"/>
</dbReference>
<evidence type="ECO:0000256" key="9">
    <source>
        <dbReference type="ARBA" id="ARBA00025772"/>
    </source>
</evidence>
<gene>
    <name evidence="13" type="ORF">OHT75_13180</name>
</gene>
<dbReference type="RefSeq" id="WP_264727334.1">
    <property type="nucleotide sequence ID" value="NZ_JAPDMX010000028.1"/>
</dbReference>
<dbReference type="InterPro" id="IPR012902">
    <property type="entry name" value="N_methyl_site"/>
</dbReference>
<evidence type="ECO:0000256" key="1">
    <source>
        <dbReference type="ARBA" id="ARBA00004377"/>
    </source>
</evidence>
<evidence type="ECO:0000256" key="8">
    <source>
        <dbReference type="ARBA" id="ARBA00023136"/>
    </source>
</evidence>
<keyword evidence="7 11" id="KW-1133">Transmembrane helix</keyword>
<evidence type="ECO:0000256" key="4">
    <source>
        <dbReference type="ARBA" id="ARBA00022481"/>
    </source>
</evidence>
<keyword evidence="14" id="KW-1185">Reference proteome</keyword>
<dbReference type="NCBIfam" id="TIGR02532">
    <property type="entry name" value="IV_pilin_GFxxxE"/>
    <property type="match status" value="1"/>
</dbReference>
<evidence type="ECO:0000256" key="10">
    <source>
        <dbReference type="ARBA" id="ARBA00030775"/>
    </source>
</evidence>
<keyword evidence="4" id="KW-0488">Methylation</keyword>
<proteinExistence type="inferred from homology"/>
<keyword evidence="5" id="KW-0997">Cell inner membrane</keyword>
<organism evidence="13 14">
    <name type="scientific">Shewanella subflava</name>
    <dbReference type="NCBI Taxonomy" id="2986476"/>
    <lineage>
        <taxon>Bacteria</taxon>
        <taxon>Pseudomonadati</taxon>
        <taxon>Pseudomonadota</taxon>
        <taxon>Gammaproteobacteria</taxon>
        <taxon>Alteromonadales</taxon>
        <taxon>Shewanellaceae</taxon>
        <taxon>Shewanella</taxon>
    </lineage>
</organism>
<reference evidence="13" key="1">
    <citation type="submission" date="2022-10" db="EMBL/GenBank/DDBJ databases">
        <title>Shewanella flava sp. nov, isolated from the estuary of the Fenhe River into the Yellow River.</title>
        <authorList>
            <person name="Li Y."/>
        </authorList>
    </citation>
    <scope>NUCLEOTIDE SEQUENCE</scope>
    <source>
        <strain evidence="13">FYR11-62</strain>
    </source>
</reference>
<feature type="domain" description="General secretion pathway GspH" evidence="12">
    <location>
        <begin position="49"/>
        <end position="160"/>
    </location>
</feature>
<name>A0ABT3IBK8_9GAMM</name>
<evidence type="ECO:0000256" key="6">
    <source>
        <dbReference type="ARBA" id="ARBA00022692"/>
    </source>
</evidence>
<keyword evidence="6 11" id="KW-0812">Transmembrane</keyword>
<keyword evidence="8 11" id="KW-0472">Membrane</keyword>
<evidence type="ECO:0000256" key="5">
    <source>
        <dbReference type="ARBA" id="ARBA00022519"/>
    </source>
</evidence>
<dbReference type="Pfam" id="PF12019">
    <property type="entry name" value="GspH"/>
    <property type="match status" value="1"/>
</dbReference>
<evidence type="ECO:0000256" key="3">
    <source>
        <dbReference type="ARBA" id="ARBA00022475"/>
    </source>
</evidence>
<evidence type="ECO:0000313" key="14">
    <source>
        <dbReference type="Proteomes" id="UP001163714"/>
    </source>
</evidence>
<evidence type="ECO:0000313" key="13">
    <source>
        <dbReference type="EMBL" id="MCW3173436.1"/>
    </source>
</evidence>
<dbReference type="SUPFAM" id="SSF54523">
    <property type="entry name" value="Pili subunits"/>
    <property type="match status" value="1"/>
</dbReference>
<comment type="similarity">
    <text evidence="9">Belongs to the GSP H family.</text>
</comment>
<evidence type="ECO:0000256" key="11">
    <source>
        <dbReference type="SAM" id="Phobius"/>
    </source>
</evidence>
<evidence type="ECO:0000256" key="7">
    <source>
        <dbReference type="ARBA" id="ARBA00022989"/>
    </source>
</evidence>
<protein>
    <recommendedName>
        <fullName evidence="2">Type II secretion system protein H</fullName>
    </recommendedName>
    <alternativeName>
        <fullName evidence="10">General secretion pathway protein H</fullName>
    </alternativeName>
</protein>
<comment type="caution">
    <text evidence="13">The sequence shown here is derived from an EMBL/GenBank/DDBJ whole genome shotgun (WGS) entry which is preliminary data.</text>
</comment>
<dbReference type="EMBL" id="JAPDMX010000028">
    <property type="protein sequence ID" value="MCW3173436.1"/>
    <property type="molecule type" value="Genomic_DNA"/>
</dbReference>
<comment type="subcellular location">
    <subcellularLocation>
        <location evidence="1">Cell inner membrane</location>
        <topology evidence="1">Single-pass membrane protein</topology>
    </subcellularLocation>
</comment>